<name>C5KZZ0_PERM5</name>
<protein>
    <submittedName>
        <fullName evidence="1">Uncharacterized protein</fullName>
    </submittedName>
</protein>
<evidence type="ECO:0000313" key="1">
    <source>
        <dbReference type="EMBL" id="EER09848.1"/>
    </source>
</evidence>
<keyword evidence="2" id="KW-1185">Reference proteome</keyword>
<reference evidence="1 2" key="1">
    <citation type="submission" date="2008-07" db="EMBL/GenBank/DDBJ databases">
        <authorList>
            <person name="El-Sayed N."/>
            <person name="Caler E."/>
            <person name="Inman J."/>
            <person name="Amedeo P."/>
            <person name="Hass B."/>
            <person name="Wortman J."/>
        </authorList>
    </citation>
    <scope>NUCLEOTIDE SEQUENCE [LARGE SCALE GENOMIC DNA]</scope>
    <source>
        <strain evidence="2">ATCC 50983 / TXsc</strain>
    </source>
</reference>
<gene>
    <name evidence="1" type="ORF">Pmar_PMAR018490</name>
</gene>
<organism evidence="2">
    <name type="scientific">Perkinsus marinus (strain ATCC 50983 / TXsc)</name>
    <dbReference type="NCBI Taxonomy" id="423536"/>
    <lineage>
        <taxon>Eukaryota</taxon>
        <taxon>Sar</taxon>
        <taxon>Alveolata</taxon>
        <taxon>Perkinsozoa</taxon>
        <taxon>Perkinsea</taxon>
        <taxon>Perkinsida</taxon>
        <taxon>Perkinsidae</taxon>
        <taxon>Perkinsus</taxon>
    </lineage>
</organism>
<dbReference type="InParanoid" id="C5KZZ0"/>
<dbReference type="EMBL" id="GG677981">
    <property type="protein sequence ID" value="EER09848.1"/>
    <property type="molecule type" value="Genomic_DNA"/>
</dbReference>
<accession>C5KZZ0</accession>
<dbReference type="OrthoDB" id="1883418at2759"/>
<evidence type="ECO:0000313" key="2">
    <source>
        <dbReference type="Proteomes" id="UP000007800"/>
    </source>
</evidence>
<dbReference type="AlphaFoldDB" id="C5KZZ0"/>
<dbReference type="GeneID" id="9052787"/>
<dbReference type="RefSeq" id="XP_002778053.1">
    <property type="nucleotide sequence ID" value="XM_002778007.1"/>
</dbReference>
<proteinExistence type="predicted"/>
<sequence length="88" mass="9957">MSISALPLCDAGRVLRQPTAFLSLYEFIGLMVEAYDKIFRQSYISLIGQIMYITMCIGCAEEQMGEAKRYKEANGNLLRKLEETPSLI</sequence>
<dbReference type="Proteomes" id="UP000007800">
    <property type="component" value="Unassembled WGS sequence"/>
</dbReference>